<sequence>MKHFILIQGGTSKLDNEPNVSPKEVFTHKDNSTLLICNIASPISALNILQNPKVCVSFIDIFIQKGFKLKGFARIIEKNHDHIDVLIKFFDPSIISIFPIKSIIHIDVNEVQRIMAPSYQIFPSRAEDFQRKLAMKNFNVTEIPPYEF</sequence>
<dbReference type="InterPro" id="IPR012349">
    <property type="entry name" value="Split_barrel_FMN-bd"/>
</dbReference>
<evidence type="ECO:0000313" key="2">
    <source>
        <dbReference type="EMBL" id="TGL21937.1"/>
    </source>
</evidence>
<dbReference type="EMBL" id="RQFU01000012">
    <property type="protein sequence ID" value="TGL21937.1"/>
    <property type="molecule type" value="Genomic_DNA"/>
</dbReference>
<proteinExistence type="predicted"/>
<dbReference type="Proteomes" id="UP000298200">
    <property type="component" value="Unassembled WGS sequence"/>
</dbReference>
<dbReference type="Gene3D" id="2.30.110.10">
    <property type="entry name" value="Electron Transport, Fmn-binding Protein, Chain A"/>
    <property type="match status" value="1"/>
</dbReference>
<gene>
    <name evidence="2" type="ORF">EHQ46_08875</name>
</gene>
<comment type="caution">
    <text evidence="2">The sequence shown here is derived from an EMBL/GenBank/DDBJ whole genome shotgun (WGS) entry which is preliminary data.</text>
</comment>
<dbReference type="SUPFAM" id="SSF50475">
    <property type="entry name" value="FMN-binding split barrel"/>
    <property type="match status" value="1"/>
</dbReference>
<keyword evidence="3" id="KW-1185">Reference proteome</keyword>
<organism evidence="2 3">
    <name type="scientific">Leptospira yanagawae</name>
    <dbReference type="NCBI Taxonomy" id="293069"/>
    <lineage>
        <taxon>Bacteria</taxon>
        <taxon>Pseudomonadati</taxon>
        <taxon>Spirochaetota</taxon>
        <taxon>Spirochaetia</taxon>
        <taxon>Leptospirales</taxon>
        <taxon>Leptospiraceae</taxon>
        <taxon>Leptospira</taxon>
    </lineage>
</organism>
<protein>
    <submittedName>
        <fullName evidence="2">Pyridoxamine 5'-phosphate oxidase family protein</fullName>
    </submittedName>
</protein>
<dbReference type="Pfam" id="PF01243">
    <property type="entry name" value="PNPOx_N"/>
    <property type="match status" value="1"/>
</dbReference>
<feature type="domain" description="Pyridoxamine 5'-phosphate oxidase N-terminal" evidence="1">
    <location>
        <begin position="11"/>
        <end position="79"/>
    </location>
</feature>
<evidence type="ECO:0000313" key="3">
    <source>
        <dbReference type="Proteomes" id="UP000298200"/>
    </source>
</evidence>
<reference evidence="3" key="1">
    <citation type="journal article" date="2019" name="PLoS Negl. Trop. Dis.">
        <title>Revisiting the worldwide diversity of Leptospira species in the environment.</title>
        <authorList>
            <person name="Vincent A.T."/>
            <person name="Schiettekatte O."/>
            <person name="Bourhy P."/>
            <person name="Veyrier F.J."/>
            <person name="Picardeau M."/>
        </authorList>
    </citation>
    <scope>NUCLEOTIDE SEQUENCE [LARGE SCALE GENOMIC DNA]</scope>
    <source>
        <strain evidence="3">201800272</strain>
    </source>
</reference>
<accession>A0ABY2M2H2</accession>
<dbReference type="InterPro" id="IPR011576">
    <property type="entry name" value="Pyridox_Oxase_N"/>
</dbReference>
<evidence type="ECO:0000259" key="1">
    <source>
        <dbReference type="Pfam" id="PF01243"/>
    </source>
</evidence>
<name>A0ABY2M2H2_9LEPT</name>